<protein>
    <recommendedName>
        <fullName evidence="4">Lipoprotein</fullName>
    </recommendedName>
</protein>
<keyword evidence="3" id="KW-1185">Reference proteome</keyword>
<reference evidence="2 3" key="1">
    <citation type="submission" date="2022-06" db="EMBL/GenBank/DDBJ databases">
        <title>Roseomonas CN29.</title>
        <authorList>
            <person name="Cheng Y."/>
            <person name="He X."/>
        </authorList>
    </citation>
    <scope>NUCLEOTIDE SEQUENCE [LARGE SCALE GENOMIC DNA]</scope>
    <source>
        <strain evidence="2 3">CN29</strain>
    </source>
</reference>
<feature type="chain" id="PRO_5045170198" description="Lipoprotein" evidence="1">
    <location>
        <begin position="21"/>
        <end position="162"/>
    </location>
</feature>
<organism evidence="2 3">
    <name type="scientific">Roseomonas populi</name>
    <dbReference type="NCBI Taxonomy" id="3121582"/>
    <lineage>
        <taxon>Bacteria</taxon>
        <taxon>Pseudomonadati</taxon>
        <taxon>Pseudomonadota</taxon>
        <taxon>Alphaproteobacteria</taxon>
        <taxon>Acetobacterales</taxon>
        <taxon>Roseomonadaceae</taxon>
        <taxon>Roseomonas</taxon>
    </lineage>
</organism>
<evidence type="ECO:0000256" key="1">
    <source>
        <dbReference type="SAM" id="SignalP"/>
    </source>
</evidence>
<gene>
    <name evidence="2" type="ORF">NRP21_13290</name>
</gene>
<feature type="signal peptide" evidence="1">
    <location>
        <begin position="1"/>
        <end position="20"/>
    </location>
</feature>
<evidence type="ECO:0008006" key="4">
    <source>
        <dbReference type="Google" id="ProtNLM"/>
    </source>
</evidence>
<evidence type="ECO:0000313" key="3">
    <source>
        <dbReference type="Proteomes" id="UP001524642"/>
    </source>
</evidence>
<name>A0ABT1X4J4_9PROT</name>
<dbReference type="RefSeq" id="WP_257716688.1">
    <property type="nucleotide sequence ID" value="NZ_JANJOU010000009.1"/>
</dbReference>
<dbReference type="Proteomes" id="UP001524642">
    <property type="component" value="Unassembled WGS sequence"/>
</dbReference>
<evidence type="ECO:0000313" key="2">
    <source>
        <dbReference type="EMBL" id="MCR0983024.1"/>
    </source>
</evidence>
<dbReference type="EMBL" id="JANJOU010000009">
    <property type="protein sequence ID" value="MCR0983024.1"/>
    <property type="molecule type" value="Genomic_DNA"/>
</dbReference>
<accession>A0ABT1X4J4</accession>
<keyword evidence="1" id="KW-0732">Signal</keyword>
<comment type="caution">
    <text evidence="2">The sequence shown here is derived from an EMBL/GenBank/DDBJ whole genome shotgun (WGS) entry which is preliminary data.</text>
</comment>
<sequence>MRRLALPFLVLLPLSGCGLATDLTSALAGVAAGTATANPALGFGIAVGTRAAVQAGLNWAVRVRARGEQDAVAEVIGRLTPGEALPWRSDHDIPFGNEEGEARLVREMVTPLATCREALFSIAEGEGAERTQEWFLTTACRQGDRWKWAAAEPATARWGSLQ</sequence>
<proteinExistence type="predicted"/>